<protein>
    <submittedName>
        <fullName evidence="3">von Willebrand factor A domain-containing protein 3B</fullName>
    </submittedName>
</protein>
<dbReference type="SMART" id="SM00333">
    <property type="entry name" value="TUDOR"/>
    <property type="match status" value="3"/>
</dbReference>
<dbReference type="EMBL" id="BMAT01010684">
    <property type="protein sequence ID" value="GFR58513.1"/>
    <property type="molecule type" value="Genomic_DNA"/>
</dbReference>
<feature type="compositionally biased region" description="Basic and acidic residues" evidence="1">
    <location>
        <begin position="23"/>
        <end position="33"/>
    </location>
</feature>
<dbReference type="InterPro" id="IPR032770">
    <property type="entry name" value="DUF4537"/>
</dbReference>
<reference evidence="3 4" key="1">
    <citation type="journal article" date="2021" name="Elife">
        <title>Chloroplast acquisition without the gene transfer in kleptoplastic sea slugs, Plakobranchus ocellatus.</title>
        <authorList>
            <person name="Maeda T."/>
            <person name="Takahashi S."/>
            <person name="Yoshida T."/>
            <person name="Shimamura S."/>
            <person name="Takaki Y."/>
            <person name="Nagai Y."/>
            <person name="Toyoda A."/>
            <person name="Suzuki Y."/>
            <person name="Arimoto A."/>
            <person name="Ishii H."/>
            <person name="Satoh N."/>
            <person name="Nishiyama T."/>
            <person name="Hasebe M."/>
            <person name="Maruyama T."/>
            <person name="Minagawa J."/>
            <person name="Obokata J."/>
            <person name="Shigenobu S."/>
        </authorList>
    </citation>
    <scope>NUCLEOTIDE SEQUENCE [LARGE SCALE GENOMIC DNA]</scope>
</reference>
<dbReference type="AlphaFoldDB" id="A0AAV4EC52"/>
<feature type="domain" description="Tudor" evidence="2">
    <location>
        <begin position="627"/>
        <end position="684"/>
    </location>
</feature>
<feature type="compositionally biased region" description="Basic residues" evidence="1">
    <location>
        <begin position="432"/>
        <end position="444"/>
    </location>
</feature>
<feature type="domain" description="Tudor" evidence="2">
    <location>
        <begin position="685"/>
        <end position="742"/>
    </location>
</feature>
<accession>A0AAV4EC52</accession>
<gene>
    <name evidence="3" type="ORF">ElyMa_005363000</name>
</gene>
<dbReference type="PANTHER" id="PTHR46785:SF1">
    <property type="entry name" value="VON WILLEBRAND FACTOR A DOMAIN-CONTAINING PROTEIN 3B"/>
    <property type="match status" value="1"/>
</dbReference>
<dbReference type="SUPFAM" id="SSF63748">
    <property type="entry name" value="Tudor/PWWP/MBT"/>
    <property type="match status" value="1"/>
</dbReference>
<dbReference type="Proteomes" id="UP000762676">
    <property type="component" value="Unassembled WGS sequence"/>
</dbReference>
<organism evidence="3 4">
    <name type="scientific">Elysia marginata</name>
    <dbReference type="NCBI Taxonomy" id="1093978"/>
    <lineage>
        <taxon>Eukaryota</taxon>
        <taxon>Metazoa</taxon>
        <taxon>Spiralia</taxon>
        <taxon>Lophotrochozoa</taxon>
        <taxon>Mollusca</taxon>
        <taxon>Gastropoda</taxon>
        <taxon>Heterobranchia</taxon>
        <taxon>Euthyneura</taxon>
        <taxon>Panpulmonata</taxon>
        <taxon>Sacoglossa</taxon>
        <taxon>Placobranchoidea</taxon>
        <taxon>Plakobranchidae</taxon>
        <taxon>Elysia</taxon>
    </lineage>
</organism>
<feature type="domain" description="Tudor" evidence="2">
    <location>
        <begin position="172"/>
        <end position="229"/>
    </location>
</feature>
<feature type="compositionally biased region" description="Basic and acidic residues" evidence="1">
    <location>
        <begin position="370"/>
        <end position="379"/>
    </location>
</feature>
<dbReference type="Pfam" id="PF15057">
    <property type="entry name" value="DUF4537"/>
    <property type="match status" value="3"/>
</dbReference>
<comment type="caution">
    <text evidence="3">The sequence shown here is derived from an EMBL/GenBank/DDBJ whole genome shotgun (WGS) entry which is preliminary data.</text>
</comment>
<evidence type="ECO:0000313" key="4">
    <source>
        <dbReference type="Proteomes" id="UP000762676"/>
    </source>
</evidence>
<name>A0AAV4EC52_9GAST</name>
<dbReference type="PANTHER" id="PTHR46785">
    <property type="entry name" value="VON WILLEBRAND FACTOR A DOMAIN-CONTAINING PROTEIN 3B"/>
    <property type="match status" value="1"/>
</dbReference>
<feature type="compositionally biased region" description="Basic residues" evidence="1">
    <location>
        <begin position="468"/>
        <end position="479"/>
    </location>
</feature>
<feature type="compositionally biased region" description="Basic and acidic residues" evidence="1">
    <location>
        <begin position="507"/>
        <end position="533"/>
    </location>
</feature>
<evidence type="ECO:0000313" key="3">
    <source>
        <dbReference type="EMBL" id="GFR58513.1"/>
    </source>
</evidence>
<feature type="region of interest" description="Disordered" evidence="1">
    <location>
        <begin position="318"/>
        <end position="547"/>
    </location>
</feature>
<proteinExistence type="predicted"/>
<evidence type="ECO:0000256" key="1">
    <source>
        <dbReference type="SAM" id="MobiDB-lite"/>
    </source>
</evidence>
<dbReference type="CDD" id="cd04508">
    <property type="entry name" value="Tudor_SF"/>
    <property type="match status" value="1"/>
</dbReference>
<feature type="region of interest" description="Disordered" evidence="1">
    <location>
        <begin position="13"/>
        <end position="33"/>
    </location>
</feature>
<dbReference type="InterPro" id="IPR002999">
    <property type="entry name" value="Tudor"/>
</dbReference>
<sequence length="918" mass="104363">MEPIFNLVDIMSSRRSKSKVSPRRSEKSSPTPEKKMLLTKQNLYRHNGELALMQSLEAQGVENGKCETSRFNCNYVKAPRRNEVHIEYRKCKQRECSVCKPVLKNYRSLCDAVDPILFTRWERKTDGNRTTLAKVNYVVNGLGQVIRNVDRSAEGKVKEGAEVIKSKVRVRLDTLRGQRVIARKDQDGLYYPAVVLKCSDPRHALVRYDGNEEAQILTRNVIPVGGAVARPPLYVGDYVLIRVVYLDTKDECYVPAIIQVEPQRVSASQKFYSVLMYNGQKATTMRKYLVKISKERFELASMYIAEQQNEDREEAQDLLYVSPRASNKRRKTRPDDMRKHQRKRSPLSVSSKASSEEDRVIEEESDEDNYQEKSKDKKQGSSRKIKKDQQTRGSSNSKSRSRLGAKYSGENSGHSSGSSKSRSRSRSDSRSRKNSKPKSRSRSRSRSESSQSSKSSRSRSRSDSSRSSRPRSRDKKTKKSDRENGSSNAKKNQHECTENNGLDNFFDDERSSSPNKNEDLEDKQKTGDKHDEVSESNDNMNETSKELRLEELQQKLLSQQKRQERQKRKLKKKAKQLAQQRKAFKSSLLKEIGDGEPGGDGDVAVLVDGQDFPPVDPSLIELRKQLEHLRPGEEALARWSDDGWYYRGIIRQYHGDYSYDVEDSTGFIERIWREDLVSENDASGTVFELNDKAIALHPDYSFSYAPGLVSSVNDSDLEIVFYDGRSAALPWGEVYHYHPAKEPKKDKAASVTIPQANEEVPEKQIKSVGGSAKYKLDVAYIKACEEKLVGAAVVARDDRTGAYYPCTVKKRSLDKSCSYTVSWADGSDSLQDAIHIFSAYTRSPKLSIGDRVLACVDPVHIKFLPGHLAGPGRDGRLVVKFCNSETRDDIDESLCYWLGQQYHDAAVKYFKTHDPSYY</sequence>
<feature type="compositionally biased region" description="Acidic residues" evidence="1">
    <location>
        <begin position="359"/>
        <end position="369"/>
    </location>
</feature>
<evidence type="ECO:0000259" key="2">
    <source>
        <dbReference type="SMART" id="SM00333"/>
    </source>
</evidence>
<dbReference type="Gene3D" id="2.30.30.140">
    <property type="match status" value="2"/>
</dbReference>
<keyword evidence="4" id="KW-1185">Reference proteome</keyword>